<dbReference type="Proteomes" id="UP000264120">
    <property type="component" value="Plasmid unnamed3"/>
</dbReference>
<evidence type="ECO:0000313" key="2">
    <source>
        <dbReference type="Proteomes" id="UP000264120"/>
    </source>
</evidence>
<dbReference type="EMBL" id="CP023039">
    <property type="protein sequence ID" value="AXY24121.1"/>
    <property type="molecule type" value="Genomic_DNA"/>
</dbReference>
<geneLocation type="plasmid" evidence="1 2">
    <name>unnamed3</name>
</geneLocation>
<protein>
    <submittedName>
        <fullName evidence="1">Uncharacterized protein</fullName>
    </submittedName>
</protein>
<proteinExistence type="predicted"/>
<accession>A0A347WGX8</accession>
<reference evidence="1 2" key="1">
    <citation type="submission" date="2017-08" db="EMBL/GenBank/DDBJ databases">
        <title>Complete genome sequence of Gluconacetobacter saccharivorans CV1 isolated from Fermented Vinegar.</title>
        <authorList>
            <person name="Kim S.-Y."/>
        </authorList>
    </citation>
    <scope>NUCLEOTIDE SEQUENCE [LARGE SCALE GENOMIC DNA]</scope>
    <source>
        <strain evidence="1 2">CV1</strain>
        <plasmid evidence="1 2">unnamed3</plasmid>
    </source>
</reference>
<dbReference type="KEGG" id="ksc:CD178_03377"/>
<organism evidence="1 2">
    <name type="scientific">Komagataeibacter saccharivorans</name>
    <dbReference type="NCBI Taxonomy" id="265959"/>
    <lineage>
        <taxon>Bacteria</taxon>
        <taxon>Pseudomonadati</taxon>
        <taxon>Pseudomonadota</taxon>
        <taxon>Alphaproteobacteria</taxon>
        <taxon>Acetobacterales</taxon>
        <taxon>Acetobacteraceae</taxon>
        <taxon>Komagataeibacter</taxon>
    </lineage>
</organism>
<evidence type="ECO:0000313" key="1">
    <source>
        <dbReference type="EMBL" id="AXY24121.1"/>
    </source>
</evidence>
<sequence length="224" mass="24561">MATRETSETEIKRESTVMPVLILNAIPATRTIGRWGASTKSEITTNLVPPRRITAATVPDVANQVIAFGRHVAAECPRQSFVVFARMARGQRKPRGFDAAARAQELNCESWLHVTLEHPVPHADGPGVSSWGSKFTPFCLEGHAPVWPGEGPAYLETIAQRSLGLYGWMRAIAFRLARLTGREQDPAETCTQDALRAAYARKLHPFDMATEIVAMDRAARSVAA</sequence>
<name>A0A347WGX8_9PROT</name>
<dbReference type="AlphaFoldDB" id="A0A347WGX8"/>
<keyword evidence="2" id="KW-1185">Reference proteome</keyword>
<keyword evidence="1" id="KW-0614">Plasmid</keyword>
<gene>
    <name evidence="1" type="ORF">CD178_03377</name>
</gene>